<keyword evidence="2 5" id="KW-0689">Ribosomal protein</keyword>
<gene>
    <name evidence="7" type="ORF">A3A33_00455</name>
</gene>
<dbReference type="GO" id="GO:0006412">
    <property type="term" value="P:translation"/>
    <property type="evidence" value="ECO:0007669"/>
    <property type="project" value="InterPro"/>
</dbReference>
<dbReference type="Proteomes" id="UP000179047">
    <property type="component" value="Unassembled WGS sequence"/>
</dbReference>
<evidence type="ECO:0000313" key="7">
    <source>
        <dbReference type="EMBL" id="OGN27793.1"/>
    </source>
</evidence>
<dbReference type="Pfam" id="PF01196">
    <property type="entry name" value="Ribosomal_L17"/>
    <property type="match status" value="1"/>
</dbReference>
<dbReference type="PANTHER" id="PTHR14413:SF16">
    <property type="entry name" value="LARGE RIBOSOMAL SUBUNIT PROTEIN BL17M"/>
    <property type="match status" value="1"/>
</dbReference>
<dbReference type="GO" id="GO:0003735">
    <property type="term" value="F:structural constituent of ribosome"/>
    <property type="evidence" value="ECO:0007669"/>
    <property type="project" value="InterPro"/>
</dbReference>
<protein>
    <recommendedName>
        <fullName evidence="4 6">50S ribosomal protein L17</fullName>
    </recommendedName>
</protein>
<dbReference type="STRING" id="1802701.A3A33_00455"/>
<dbReference type="GO" id="GO:0022625">
    <property type="term" value="C:cytosolic large ribosomal subunit"/>
    <property type="evidence" value="ECO:0007669"/>
    <property type="project" value="TreeGrafter"/>
</dbReference>
<name>A0A1F8GQZ1_9BACT</name>
<dbReference type="PANTHER" id="PTHR14413">
    <property type="entry name" value="RIBOSOMAL PROTEIN L17"/>
    <property type="match status" value="1"/>
</dbReference>
<dbReference type="AlphaFoldDB" id="A0A1F8GQZ1"/>
<organism evidence="7 8">
    <name type="scientific">Candidatus Yanofskybacteria bacterium RIFCSPLOWO2_01_FULL_49_25</name>
    <dbReference type="NCBI Taxonomy" id="1802701"/>
    <lineage>
        <taxon>Bacteria</taxon>
        <taxon>Candidatus Yanofskyibacteriota</taxon>
    </lineage>
</organism>
<accession>A0A1F8GQZ1</accession>
<evidence type="ECO:0000256" key="6">
    <source>
        <dbReference type="RuleBase" id="RU000661"/>
    </source>
</evidence>
<dbReference type="InterPro" id="IPR036373">
    <property type="entry name" value="Ribosomal_bL17_sf"/>
</dbReference>
<evidence type="ECO:0000256" key="3">
    <source>
        <dbReference type="ARBA" id="ARBA00023274"/>
    </source>
</evidence>
<evidence type="ECO:0000256" key="2">
    <source>
        <dbReference type="ARBA" id="ARBA00022980"/>
    </source>
</evidence>
<dbReference type="Gene3D" id="3.90.1030.10">
    <property type="entry name" value="Ribosomal protein L17"/>
    <property type="match status" value="1"/>
</dbReference>
<evidence type="ECO:0000256" key="1">
    <source>
        <dbReference type="ARBA" id="ARBA00008777"/>
    </source>
</evidence>
<evidence type="ECO:0000256" key="5">
    <source>
        <dbReference type="RuleBase" id="RU000660"/>
    </source>
</evidence>
<evidence type="ECO:0000256" key="4">
    <source>
        <dbReference type="ARBA" id="ARBA00035494"/>
    </source>
</evidence>
<evidence type="ECO:0000313" key="8">
    <source>
        <dbReference type="Proteomes" id="UP000179047"/>
    </source>
</evidence>
<dbReference type="SUPFAM" id="SSF64263">
    <property type="entry name" value="Prokaryotic ribosomal protein L17"/>
    <property type="match status" value="1"/>
</dbReference>
<reference evidence="7 8" key="1">
    <citation type="journal article" date="2016" name="Nat. Commun.">
        <title>Thousands of microbial genomes shed light on interconnected biogeochemical processes in an aquifer system.</title>
        <authorList>
            <person name="Anantharaman K."/>
            <person name="Brown C.T."/>
            <person name="Hug L.A."/>
            <person name="Sharon I."/>
            <person name="Castelle C.J."/>
            <person name="Probst A.J."/>
            <person name="Thomas B.C."/>
            <person name="Singh A."/>
            <person name="Wilkins M.J."/>
            <person name="Karaoz U."/>
            <person name="Brodie E.L."/>
            <person name="Williams K.H."/>
            <person name="Hubbard S.S."/>
            <person name="Banfield J.F."/>
        </authorList>
    </citation>
    <scope>NUCLEOTIDE SEQUENCE [LARGE SCALE GENOMIC DNA]</scope>
</reference>
<sequence>MYHRKRGRKFGRENKQRTALMRSLAVALIQKGRISTTLAKAKELRGYVEKLVTRSKNPTVATKRLLATDLDPSSVSKLVKDLGPKFKERSGGYIRIANLGARTSDGAAMAIIQFVD</sequence>
<dbReference type="InterPro" id="IPR047859">
    <property type="entry name" value="Ribosomal_bL17_CS"/>
</dbReference>
<dbReference type="NCBIfam" id="TIGR00059">
    <property type="entry name" value="L17"/>
    <property type="match status" value="1"/>
</dbReference>
<dbReference type="PROSITE" id="PS01167">
    <property type="entry name" value="RIBOSOMAL_L17"/>
    <property type="match status" value="1"/>
</dbReference>
<keyword evidence="3 5" id="KW-0687">Ribonucleoprotein</keyword>
<dbReference type="InterPro" id="IPR000456">
    <property type="entry name" value="Ribosomal_bL17"/>
</dbReference>
<proteinExistence type="inferred from homology"/>
<comment type="caution">
    <text evidence="7">The sequence shown here is derived from an EMBL/GenBank/DDBJ whole genome shotgun (WGS) entry which is preliminary data.</text>
</comment>
<comment type="similarity">
    <text evidence="1 5">Belongs to the bacterial ribosomal protein bL17 family.</text>
</comment>
<dbReference type="EMBL" id="MGKP01000027">
    <property type="protein sequence ID" value="OGN27793.1"/>
    <property type="molecule type" value="Genomic_DNA"/>
</dbReference>